<comment type="caution">
    <text evidence="1">The sequence shown here is derived from an EMBL/GenBank/DDBJ whole genome shotgun (WGS) entry which is preliminary data.</text>
</comment>
<sequence>MRASVPGPTDTLPDAMEAALLRNIAEFYQNPALTAQISQCRVTLREYSGCGFFTTLTVPADSPIIISEEQFFGGSDVEAPELSHGAGSVLFIKNGRLDFLEVFAYADGDAAALSSFALLPITPSAGIA</sequence>
<proteinExistence type="predicted"/>
<evidence type="ECO:0000313" key="2">
    <source>
        <dbReference type="Proteomes" id="UP001501469"/>
    </source>
</evidence>
<organism evidence="1 2">
    <name type="scientific">Hymenobacter glaciei</name>
    <dbReference type="NCBI Taxonomy" id="877209"/>
    <lineage>
        <taxon>Bacteria</taxon>
        <taxon>Pseudomonadati</taxon>
        <taxon>Bacteroidota</taxon>
        <taxon>Cytophagia</taxon>
        <taxon>Cytophagales</taxon>
        <taxon>Hymenobacteraceae</taxon>
        <taxon>Hymenobacter</taxon>
    </lineage>
</organism>
<dbReference type="EMBL" id="BAABDK010000030">
    <property type="protein sequence ID" value="GAA4048602.1"/>
    <property type="molecule type" value="Genomic_DNA"/>
</dbReference>
<accession>A0ABP7UP09</accession>
<name>A0ABP7UP09_9BACT</name>
<dbReference type="Proteomes" id="UP001501469">
    <property type="component" value="Unassembled WGS sequence"/>
</dbReference>
<gene>
    <name evidence="1" type="ORF">GCM10022409_38820</name>
</gene>
<reference evidence="2" key="1">
    <citation type="journal article" date="2019" name="Int. J. Syst. Evol. Microbiol.">
        <title>The Global Catalogue of Microorganisms (GCM) 10K type strain sequencing project: providing services to taxonomists for standard genome sequencing and annotation.</title>
        <authorList>
            <consortium name="The Broad Institute Genomics Platform"/>
            <consortium name="The Broad Institute Genome Sequencing Center for Infectious Disease"/>
            <person name="Wu L."/>
            <person name="Ma J."/>
        </authorList>
    </citation>
    <scope>NUCLEOTIDE SEQUENCE [LARGE SCALE GENOMIC DNA]</scope>
    <source>
        <strain evidence="2">JCM 17225</strain>
    </source>
</reference>
<keyword evidence="2" id="KW-1185">Reference proteome</keyword>
<protein>
    <submittedName>
        <fullName evidence="1">Uncharacterized protein</fullName>
    </submittedName>
</protein>
<evidence type="ECO:0000313" key="1">
    <source>
        <dbReference type="EMBL" id="GAA4048602.1"/>
    </source>
</evidence>